<dbReference type="InterPro" id="IPR001678">
    <property type="entry name" value="MeTrfase_RsmB-F_NOP2_dom"/>
</dbReference>
<gene>
    <name evidence="9" type="ORF">KC622_00025</name>
</gene>
<evidence type="ECO:0000256" key="4">
    <source>
        <dbReference type="ARBA" id="ARBA00022679"/>
    </source>
</evidence>
<dbReference type="PROSITE" id="PS51686">
    <property type="entry name" value="SAM_MT_RSMB_NOP"/>
    <property type="match status" value="1"/>
</dbReference>
<evidence type="ECO:0000259" key="8">
    <source>
        <dbReference type="PROSITE" id="PS51686"/>
    </source>
</evidence>
<evidence type="ECO:0000256" key="6">
    <source>
        <dbReference type="ARBA" id="ARBA00022884"/>
    </source>
</evidence>
<evidence type="ECO:0000256" key="1">
    <source>
        <dbReference type="ARBA" id="ARBA00007494"/>
    </source>
</evidence>
<dbReference type="NCBIfam" id="TIGR00446">
    <property type="entry name" value="nop2p"/>
    <property type="match status" value="1"/>
</dbReference>
<dbReference type="CDD" id="cd02440">
    <property type="entry name" value="AdoMet_MTases"/>
    <property type="match status" value="1"/>
</dbReference>
<feature type="binding site" evidence="7">
    <location>
        <begin position="130"/>
        <end position="136"/>
    </location>
    <ligand>
        <name>S-adenosyl-L-methionine</name>
        <dbReference type="ChEBI" id="CHEBI:59789"/>
    </ligand>
</feature>
<evidence type="ECO:0000256" key="3">
    <source>
        <dbReference type="ARBA" id="ARBA00022603"/>
    </source>
</evidence>
<dbReference type="Pfam" id="PF17125">
    <property type="entry name" value="Methyltr_RsmF_N"/>
    <property type="match status" value="1"/>
</dbReference>
<dbReference type="InterPro" id="IPR031341">
    <property type="entry name" value="Methyltr_RsmF_N"/>
</dbReference>
<protein>
    <submittedName>
        <fullName evidence="9">RsmB/NOP family class I SAM-dependent RNA methyltransferase</fullName>
    </submittedName>
</protein>
<feature type="binding site" evidence="7">
    <location>
        <position position="199"/>
    </location>
    <ligand>
        <name>S-adenosyl-L-methionine</name>
        <dbReference type="ChEBI" id="CHEBI:59789"/>
    </ligand>
</feature>
<evidence type="ECO:0000313" key="9">
    <source>
        <dbReference type="EMBL" id="MCA9374700.1"/>
    </source>
</evidence>
<dbReference type="EMBL" id="JAGQLM010000002">
    <property type="protein sequence ID" value="MCA9374700.1"/>
    <property type="molecule type" value="Genomic_DNA"/>
</dbReference>
<feature type="domain" description="SAM-dependent MTase RsmB/NOP-type" evidence="8">
    <location>
        <begin position="38"/>
        <end position="333"/>
    </location>
</feature>
<dbReference type="InterPro" id="IPR049560">
    <property type="entry name" value="MeTrfase_RsmB-F_NOP2_cat"/>
</dbReference>
<dbReference type="PROSITE" id="PS01153">
    <property type="entry name" value="NOL1_NOP2_SUN"/>
    <property type="match status" value="1"/>
</dbReference>
<feature type="binding site" evidence="7">
    <location>
        <position position="154"/>
    </location>
    <ligand>
        <name>S-adenosyl-L-methionine</name>
        <dbReference type="ChEBI" id="CHEBI:59789"/>
    </ligand>
</feature>
<dbReference type="PANTHER" id="PTHR22807:SF30">
    <property type="entry name" value="28S RRNA (CYTOSINE(4447)-C(5))-METHYLTRANSFERASE-RELATED"/>
    <property type="match status" value="1"/>
</dbReference>
<dbReference type="GO" id="GO:0008757">
    <property type="term" value="F:S-adenosylmethionine-dependent methyltransferase activity"/>
    <property type="evidence" value="ECO:0007669"/>
    <property type="project" value="InterPro"/>
</dbReference>
<sequence>MKRNRYSSKKSNAKKFYTKENIFISRLASILNVSKKDVNRMFNERVVSAIRLNPLAGPVENIKSRVESKGFTLEPVSWSKDTYIIRDNDKSELSKITEYKSGLFYIQSLSSMLPVIALGSKPGERILDMCAAPGSKTSMIAALTGDKADLVANDQDFRRIGKLRNIIYQFHIKNIKVTQTPGESIGSRFSSHFDKVLLDAPCSGEGLIYLRSPRPLRFWSIKKVKAMSKLQKKLIESAYLCLKPGGTLVYSTCTLEPDENEAVLTHLIERHTEAKIEEISVVKGDSFEEYKQLVTPGIKHWSGNDYSEQVTKAVRVIPSSLMPAFFIAKIRKPE</sequence>
<dbReference type="GO" id="GO:0001510">
    <property type="term" value="P:RNA methylation"/>
    <property type="evidence" value="ECO:0007669"/>
    <property type="project" value="InterPro"/>
</dbReference>
<comment type="caution">
    <text evidence="9">The sequence shown here is derived from an EMBL/GenBank/DDBJ whole genome shotgun (WGS) entry which is preliminary data.</text>
</comment>
<feature type="active site" description="Nucleophile" evidence="7">
    <location>
        <position position="253"/>
    </location>
</feature>
<dbReference type="GO" id="GO:0006396">
    <property type="term" value="P:RNA processing"/>
    <property type="evidence" value="ECO:0007669"/>
    <property type="project" value="InterPro"/>
</dbReference>
<dbReference type="InterPro" id="IPR018314">
    <property type="entry name" value="RsmB/NOL1/NOP2-like_CS"/>
</dbReference>
<dbReference type="PRINTS" id="PR02008">
    <property type="entry name" value="RCMTFAMILY"/>
</dbReference>
<keyword evidence="2" id="KW-0963">Cytoplasm</keyword>
<reference evidence="9" key="2">
    <citation type="journal article" date="2021" name="Microbiome">
        <title>Successional dynamics and alternative stable states in a saline activated sludge microbial community over 9 years.</title>
        <authorList>
            <person name="Wang Y."/>
            <person name="Ye J."/>
            <person name="Ju F."/>
            <person name="Liu L."/>
            <person name="Boyd J.A."/>
            <person name="Deng Y."/>
            <person name="Parks D.H."/>
            <person name="Jiang X."/>
            <person name="Yin X."/>
            <person name="Woodcroft B.J."/>
            <person name="Tyson G.W."/>
            <person name="Hugenholtz P."/>
            <person name="Polz M.F."/>
            <person name="Zhang T."/>
        </authorList>
    </citation>
    <scope>NUCLEOTIDE SEQUENCE</scope>
    <source>
        <strain evidence="9">HKST-UBA16</strain>
    </source>
</reference>
<dbReference type="GO" id="GO:0003723">
    <property type="term" value="F:RNA binding"/>
    <property type="evidence" value="ECO:0007669"/>
    <property type="project" value="UniProtKB-UniRule"/>
</dbReference>
<evidence type="ECO:0000313" key="10">
    <source>
        <dbReference type="Proteomes" id="UP000748332"/>
    </source>
</evidence>
<reference evidence="9" key="1">
    <citation type="submission" date="2020-04" db="EMBL/GenBank/DDBJ databases">
        <authorList>
            <person name="Zhang T."/>
        </authorList>
    </citation>
    <scope>NUCLEOTIDE SEQUENCE</scope>
    <source>
        <strain evidence="9">HKST-UBA16</strain>
    </source>
</reference>
<keyword evidence="5 7" id="KW-0949">S-adenosyl-L-methionine</keyword>
<comment type="caution">
    <text evidence="7">Lacks conserved residue(s) required for the propagation of feature annotation.</text>
</comment>
<accession>A0A955HX58</accession>
<dbReference type="AlphaFoldDB" id="A0A955HX58"/>
<dbReference type="InterPro" id="IPR023267">
    <property type="entry name" value="RCMT"/>
</dbReference>
<dbReference type="SUPFAM" id="SSF53335">
    <property type="entry name" value="S-adenosyl-L-methionine-dependent methyltransferases"/>
    <property type="match status" value="1"/>
</dbReference>
<dbReference type="Gene3D" id="3.40.50.150">
    <property type="entry name" value="Vaccinia Virus protein VP39"/>
    <property type="match status" value="1"/>
</dbReference>
<dbReference type="Proteomes" id="UP000748332">
    <property type="component" value="Unassembled WGS sequence"/>
</dbReference>
<keyword evidence="6 7" id="KW-0694">RNA-binding</keyword>
<proteinExistence type="inferred from homology"/>
<organism evidence="9 10">
    <name type="scientific">Candidatus Dojkabacteria bacterium</name>
    <dbReference type="NCBI Taxonomy" id="2099670"/>
    <lineage>
        <taxon>Bacteria</taxon>
        <taxon>Candidatus Dojkabacteria</taxon>
    </lineage>
</organism>
<keyword evidence="4 7" id="KW-0808">Transferase</keyword>
<dbReference type="PANTHER" id="PTHR22807">
    <property type="entry name" value="NOP2 YEAST -RELATED NOL1/NOP2/FMU SUN DOMAIN-CONTAINING"/>
    <property type="match status" value="1"/>
</dbReference>
<dbReference type="GO" id="GO:0008173">
    <property type="term" value="F:RNA methyltransferase activity"/>
    <property type="evidence" value="ECO:0007669"/>
    <property type="project" value="InterPro"/>
</dbReference>
<evidence type="ECO:0000256" key="7">
    <source>
        <dbReference type="PROSITE-ProRule" id="PRU01023"/>
    </source>
</evidence>
<name>A0A955HX58_9BACT</name>
<keyword evidence="3 7" id="KW-0489">Methyltransferase</keyword>
<dbReference type="InterPro" id="IPR011023">
    <property type="entry name" value="Nop2p"/>
</dbReference>
<dbReference type="InterPro" id="IPR029063">
    <property type="entry name" value="SAM-dependent_MTases_sf"/>
</dbReference>
<dbReference type="Pfam" id="PF01189">
    <property type="entry name" value="Methyltr_RsmB-F"/>
    <property type="match status" value="1"/>
</dbReference>
<dbReference type="Gene3D" id="3.30.70.1170">
    <property type="entry name" value="Sun protein, domain 3"/>
    <property type="match status" value="1"/>
</dbReference>
<evidence type="ECO:0000256" key="2">
    <source>
        <dbReference type="ARBA" id="ARBA00022490"/>
    </source>
</evidence>
<comment type="similarity">
    <text evidence="1 7">Belongs to the class I-like SAM-binding methyltransferase superfamily. RsmB/NOP family.</text>
</comment>
<evidence type="ECO:0000256" key="5">
    <source>
        <dbReference type="ARBA" id="ARBA00022691"/>
    </source>
</evidence>